<evidence type="ECO:0000313" key="16">
    <source>
        <dbReference type="Proteomes" id="UP000062788"/>
    </source>
</evidence>
<dbReference type="InterPro" id="IPR029056">
    <property type="entry name" value="Ribokinase-like"/>
</dbReference>
<feature type="binding site" evidence="13">
    <location>
        <begin position="23"/>
        <end position="25"/>
    </location>
    <ligand>
        <name>substrate</name>
    </ligand>
</feature>
<feature type="binding site" evidence="13">
    <location>
        <begin position="233"/>
        <end position="238"/>
    </location>
    <ligand>
        <name>ATP</name>
        <dbReference type="ChEBI" id="CHEBI:30616"/>
    </ligand>
</feature>
<dbReference type="HAMAP" id="MF_01987">
    <property type="entry name" value="Ribokinase"/>
    <property type="match status" value="1"/>
</dbReference>
<keyword evidence="8 13" id="KW-0418">Kinase</keyword>
<dbReference type="EC" id="2.7.1.15" evidence="2 13"/>
<dbReference type="GO" id="GO:0005524">
    <property type="term" value="F:ATP binding"/>
    <property type="evidence" value="ECO:0007669"/>
    <property type="project" value="UniProtKB-UniRule"/>
</dbReference>
<dbReference type="CDD" id="cd01174">
    <property type="entry name" value="ribokinase"/>
    <property type="match status" value="1"/>
</dbReference>
<evidence type="ECO:0000256" key="3">
    <source>
        <dbReference type="ARBA" id="ARBA00016943"/>
    </source>
</evidence>
<dbReference type="GO" id="GO:0004747">
    <property type="term" value="F:ribokinase activity"/>
    <property type="evidence" value="ECO:0007669"/>
    <property type="project" value="UniProtKB-UniRule"/>
</dbReference>
<dbReference type="UniPathway" id="UPA00916">
    <property type="reaction ID" value="UER00889"/>
</dbReference>
<keyword evidence="9 13" id="KW-0067">ATP-binding</keyword>
<comment type="subunit">
    <text evidence="13">Homodimer.</text>
</comment>
<feature type="active site" description="Proton acceptor" evidence="13">
    <location>
        <position position="266"/>
    </location>
</feature>
<evidence type="ECO:0000256" key="9">
    <source>
        <dbReference type="ARBA" id="ARBA00022840"/>
    </source>
</evidence>
<dbReference type="PANTHER" id="PTHR10584:SF166">
    <property type="entry name" value="RIBOKINASE"/>
    <property type="match status" value="1"/>
</dbReference>
<dbReference type="GO" id="GO:0019303">
    <property type="term" value="P:D-ribose catabolic process"/>
    <property type="evidence" value="ECO:0007669"/>
    <property type="project" value="UniProtKB-UniRule"/>
</dbReference>
<feature type="binding site" evidence="13">
    <location>
        <begin position="51"/>
        <end position="55"/>
    </location>
    <ligand>
        <name>substrate</name>
    </ligand>
</feature>
<feature type="binding site" evidence="13">
    <location>
        <position position="296"/>
    </location>
    <ligand>
        <name>K(+)</name>
        <dbReference type="ChEBI" id="CHEBI:29103"/>
    </ligand>
</feature>
<dbReference type="AlphaFoldDB" id="A0A103E079"/>
<feature type="binding site" evidence="13">
    <location>
        <position position="301"/>
    </location>
    <ligand>
        <name>K(+)</name>
        <dbReference type="ChEBI" id="CHEBI:29103"/>
    </ligand>
</feature>
<keyword evidence="6 13" id="KW-0479">Metal-binding</keyword>
<dbReference type="GO" id="GO:0046872">
    <property type="term" value="F:metal ion binding"/>
    <property type="evidence" value="ECO:0007669"/>
    <property type="project" value="UniProtKB-KW"/>
</dbReference>
<dbReference type="InterPro" id="IPR002173">
    <property type="entry name" value="Carboh/pur_kinase_PfkB_CS"/>
</dbReference>
<evidence type="ECO:0000256" key="6">
    <source>
        <dbReference type="ARBA" id="ARBA00022723"/>
    </source>
</evidence>
<evidence type="ECO:0000256" key="4">
    <source>
        <dbReference type="ARBA" id="ARBA00022490"/>
    </source>
</evidence>
<proteinExistence type="inferred from homology"/>
<dbReference type="InterPro" id="IPR011611">
    <property type="entry name" value="PfkB_dom"/>
</dbReference>
<feature type="binding site" evidence="13">
    <location>
        <position position="262"/>
    </location>
    <ligand>
        <name>K(+)</name>
        <dbReference type="ChEBI" id="CHEBI:29103"/>
    </ligand>
</feature>
<dbReference type="PANTHER" id="PTHR10584">
    <property type="entry name" value="SUGAR KINASE"/>
    <property type="match status" value="1"/>
</dbReference>
<keyword evidence="11 13" id="KW-0630">Potassium</keyword>
<feature type="binding site" evidence="13">
    <location>
        <position position="266"/>
    </location>
    <ligand>
        <name>substrate</name>
    </ligand>
</feature>
<feature type="binding site" evidence="13">
    <location>
        <position position="299"/>
    </location>
    <ligand>
        <name>K(+)</name>
        <dbReference type="ChEBI" id="CHEBI:29103"/>
    </ligand>
</feature>
<comment type="subcellular location">
    <subcellularLocation>
        <location evidence="13">Cytoplasm</location>
    </subcellularLocation>
</comment>
<dbReference type="Proteomes" id="UP000062788">
    <property type="component" value="Unassembled WGS sequence"/>
</dbReference>
<dbReference type="Pfam" id="PF00294">
    <property type="entry name" value="PfkB"/>
    <property type="match status" value="1"/>
</dbReference>
<comment type="cofactor">
    <cofactor evidence="13">
        <name>Mg(2+)</name>
        <dbReference type="ChEBI" id="CHEBI:18420"/>
    </cofactor>
    <text evidence="13">Requires a divalent cation, most likely magnesium in vivo, as an electrophilic catalyst to aid phosphoryl group transfer. It is the chelate of the metal and the nucleotide that is the actual substrate.</text>
</comment>
<keyword evidence="16" id="KW-1185">Reference proteome</keyword>
<evidence type="ECO:0000256" key="5">
    <source>
        <dbReference type="ARBA" id="ARBA00022679"/>
    </source>
</evidence>
<feature type="binding site" evidence="13">
    <location>
        <position position="152"/>
    </location>
    <ligand>
        <name>substrate</name>
    </ligand>
</feature>
<comment type="caution">
    <text evidence="13">Lacks conserved residue(s) required for the propagation of feature annotation.</text>
</comment>
<comment type="catalytic activity">
    <reaction evidence="13">
        <text>D-ribose + ATP = D-ribose 5-phosphate + ADP + H(+)</text>
        <dbReference type="Rhea" id="RHEA:13697"/>
        <dbReference type="ChEBI" id="CHEBI:15378"/>
        <dbReference type="ChEBI" id="CHEBI:30616"/>
        <dbReference type="ChEBI" id="CHEBI:47013"/>
        <dbReference type="ChEBI" id="CHEBI:78346"/>
        <dbReference type="ChEBI" id="CHEBI:456216"/>
        <dbReference type="EC" id="2.7.1.15"/>
    </reaction>
</comment>
<evidence type="ECO:0000256" key="1">
    <source>
        <dbReference type="ARBA" id="ARBA00005380"/>
    </source>
</evidence>
<feature type="binding site" evidence="13">
    <location>
        <begin position="265"/>
        <end position="266"/>
    </location>
    <ligand>
        <name>ATP</name>
        <dbReference type="ChEBI" id="CHEBI:30616"/>
    </ligand>
</feature>
<feature type="domain" description="Carbohydrate kinase PfkB" evidence="14">
    <location>
        <begin position="15"/>
        <end position="308"/>
    </location>
</feature>
<gene>
    <name evidence="13" type="primary">rbsK</name>
    <name evidence="15" type="ORF">WS67_16655</name>
</gene>
<evidence type="ECO:0000256" key="10">
    <source>
        <dbReference type="ARBA" id="ARBA00022842"/>
    </source>
</evidence>
<protein>
    <recommendedName>
        <fullName evidence="3 13">Ribokinase</fullName>
        <shortName evidence="13">RK</shortName>
        <ecNumber evidence="2 13">2.7.1.15</ecNumber>
    </recommendedName>
</protein>
<keyword evidence="5 13" id="KW-0808">Transferase</keyword>
<dbReference type="FunFam" id="3.40.1190.20:FF:000012">
    <property type="entry name" value="Ribokinase"/>
    <property type="match status" value="1"/>
</dbReference>
<comment type="caution">
    <text evidence="15">The sequence shown here is derived from an EMBL/GenBank/DDBJ whole genome shotgun (WGS) entry which is preliminary data.</text>
</comment>
<evidence type="ECO:0000256" key="12">
    <source>
        <dbReference type="ARBA" id="ARBA00023277"/>
    </source>
</evidence>
<name>A0A103E079_9BURK</name>
<comment type="pathway">
    <text evidence="13">Carbohydrate metabolism; D-ribose degradation; D-ribose 5-phosphate from beta-D-ribopyranose: step 2/2.</text>
</comment>
<dbReference type="EMBL" id="LOWA01000036">
    <property type="protein sequence ID" value="KVE26007.1"/>
    <property type="molecule type" value="Genomic_DNA"/>
</dbReference>
<dbReference type="PRINTS" id="PR00990">
    <property type="entry name" value="RIBOKINASE"/>
</dbReference>
<feature type="binding site" evidence="13">
    <location>
        <position position="305"/>
    </location>
    <ligand>
        <name>K(+)</name>
        <dbReference type="ChEBI" id="CHEBI:29103"/>
    </ligand>
</feature>
<organism evidence="15 16">
    <name type="scientific">Burkholderia singularis</name>
    <dbReference type="NCBI Taxonomy" id="1503053"/>
    <lineage>
        <taxon>Bacteria</taxon>
        <taxon>Pseudomonadati</taxon>
        <taxon>Pseudomonadota</taxon>
        <taxon>Betaproteobacteria</taxon>
        <taxon>Burkholderiales</taxon>
        <taxon>Burkholderiaceae</taxon>
        <taxon>Burkholderia</taxon>
        <taxon>pseudomallei group</taxon>
    </lineage>
</organism>
<reference evidence="15 16" key="1">
    <citation type="submission" date="2015-11" db="EMBL/GenBank/DDBJ databases">
        <title>Expanding the genomic diversity of Burkholderia species for the development of highly accurate diagnostics.</title>
        <authorList>
            <person name="Sahl J."/>
            <person name="Keim P."/>
            <person name="Wagner D."/>
        </authorList>
    </citation>
    <scope>NUCLEOTIDE SEQUENCE [LARGE SCALE GENOMIC DNA]</scope>
    <source>
        <strain evidence="15 16">TSV85</strain>
    </source>
</reference>
<comment type="function">
    <text evidence="13">Catalyzes the phosphorylation of ribose at O-5 in a reaction requiring ATP and magnesium. The resulting D-ribose-5-phosphate can then be used either for sythesis of nucleotides, histidine, and tryptophan, or as a component of the pentose phosphate pathway.</text>
</comment>
<feature type="binding site" evidence="13">
    <location>
        <position position="260"/>
    </location>
    <ligand>
        <name>K(+)</name>
        <dbReference type="ChEBI" id="CHEBI:29103"/>
    </ligand>
</feature>
<evidence type="ECO:0000256" key="8">
    <source>
        <dbReference type="ARBA" id="ARBA00022777"/>
    </source>
</evidence>
<dbReference type="PROSITE" id="PS00584">
    <property type="entry name" value="PFKB_KINASES_2"/>
    <property type="match status" value="1"/>
</dbReference>
<evidence type="ECO:0000256" key="11">
    <source>
        <dbReference type="ARBA" id="ARBA00022958"/>
    </source>
</evidence>
<keyword evidence="12 13" id="KW-0119">Carbohydrate metabolism</keyword>
<sequence length="320" mass="31594">MTAGINKAARAAAGNVMIVGSLNMDLVVRAPRLPLPGETLAGRSFAQAAGGKGGNQAVAAARLGARVAMLGCVGADGHGAALRAGLVAEGIDCTALAVSEKAATGVALIVVDDTSQNAIVIVAGSNGEVTPEAIAAHEAAIASADVLICQLETPEETVRAALAAGRRLGKAVVLNPAPAVGPLPGDWLPLVDYLIPNEVEAAMLTGLPVRDPAGAEAAARALQAAGARNVIVTLGGQGVLVLTAHGAASHYPAPRVVPVDTTAAGDTFIGGFAARIAAGDALPEAIRFAQRAAALSVTRAGAQPSIPTLAELDAFVPAVV</sequence>
<dbReference type="InterPro" id="IPR002139">
    <property type="entry name" value="Ribo/fructo_kinase"/>
</dbReference>
<dbReference type="SUPFAM" id="SSF53613">
    <property type="entry name" value="Ribokinase-like"/>
    <property type="match status" value="1"/>
</dbReference>
<evidence type="ECO:0000256" key="2">
    <source>
        <dbReference type="ARBA" id="ARBA00012035"/>
    </source>
</evidence>
<dbReference type="OrthoDB" id="9775849at2"/>
<comment type="similarity">
    <text evidence="13">Belongs to the carbohydrate kinase PfkB family. Ribokinase subfamily.</text>
</comment>
<keyword evidence="10 13" id="KW-0460">Magnesium</keyword>
<comment type="activity regulation">
    <text evidence="13">Activated by a monovalent cation that binds near, but not in, the active site. The most likely occupant of the site in vivo is potassium. Ion binding induces a conformational change that may alter substrate affinity.</text>
</comment>
<evidence type="ECO:0000256" key="13">
    <source>
        <dbReference type="HAMAP-Rule" id="MF_01987"/>
    </source>
</evidence>
<dbReference type="GO" id="GO:0005829">
    <property type="term" value="C:cytosol"/>
    <property type="evidence" value="ECO:0007669"/>
    <property type="project" value="TreeGrafter"/>
</dbReference>
<evidence type="ECO:0000259" key="14">
    <source>
        <dbReference type="Pfam" id="PF00294"/>
    </source>
</evidence>
<evidence type="ECO:0000256" key="7">
    <source>
        <dbReference type="ARBA" id="ARBA00022741"/>
    </source>
</evidence>
<comment type="similarity">
    <text evidence="1">Belongs to the carbohydrate kinase pfkB family.</text>
</comment>
<dbReference type="RefSeq" id="WP_059518355.1">
    <property type="nucleotide sequence ID" value="NZ_LOWA01000036.1"/>
</dbReference>
<dbReference type="NCBIfam" id="TIGR02152">
    <property type="entry name" value="D_ribokin_bact"/>
    <property type="match status" value="1"/>
</dbReference>
<dbReference type="Gene3D" id="3.40.1190.20">
    <property type="match status" value="1"/>
</dbReference>
<dbReference type="InterPro" id="IPR011877">
    <property type="entry name" value="Ribokinase"/>
</dbReference>
<accession>A0A103E079</accession>
<keyword evidence="4 13" id="KW-0963">Cytoplasm</keyword>
<evidence type="ECO:0000313" key="15">
    <source>
        <dbReference type="EMBL" id="KVE26007.1"/>
    </source>
</evidence>
<feature type="binding site" evidence="13">
    <location>
        <position position="197"/>
    </location>
    <ligand>
        <name>ATP</name>
        <dbReference type="ChEBI" id="CHEBI:30616"/>
    </ligand>
</feature>
<keyword evidence="7 13" id="KW-0547">Nucleotide-binding</keyword>